<dbReference type="InterPro" id="IPR012337">
    <property type="entry name" value="RNaseH-like_sf"/>
</dbReference>
<comment type="caution">
    <text evidence="1">The sequence shown here is derived from an EMBL/GenBank/DDBJ whole genome shotgun (WGS) entry which is preliminary data.</text>
</comment>
<dbReference type="InterPro" id="IPR036397">
    <property type="entry name" value="RNaseH_sf"/>
</dbReference>
<sequence length="939" mass="107835">MLLDKHTVRCHQVNKCAVRLPSQDENVLQFSHYSNKIKVPFAIYADIESILMKCDGLSDENRNTKLFQKHIPFSIAFYLKCAYDDSLSKFLLYRGADCVTWFINQLRSIAIWADNIFNNPLPMEQLSAAQLLDFENATHCHICEKPFLANEIRCHDHCHFSSQYRGPSHQKCNVNYKDTHVIPVVFHNLSGYDAHFLISELATGMPGQIKILPLNKEKYISFTKYVENTNVNFRFIDSFRFMSSSIEKLSSYLGNDKKTITRSQTGNETEFNLLTRKGVFPYEYIDSWEKLDEAQLPAQHHFFSFLTNDGVSDQDYKHALNVWNSFSIKTLGQYSDLYLKTDVLLLADIFENFRYTCQQTYKLDPLHYYTAPGLAFDAMLKITEVKLELLTDIDQVMFVEKGIRGGITQCSTRYAKANNKYMNEGYRPDLESIYLVYFDVNALYGATMCEFLPYGEFCFLDHFDTLDIFTVIYHFYLDEGIDDESFKLLDVATVKEIIIKAGPRLIFLRKFEDWKRLNSITHLEISQEDAISLASTSTVTLSESNVTTYQPDDELTHILEQALNQSISVSPPVPSLKSIFGDQGLEGILKANPEGKIALLKKGKLSNDLRHKISKIVINYFISNAEASGKKEIRASEFLQAAEEIVRLFPQEEIGTYYTPYSAPKQGLRRQPARGMLYSRYVNVKAALRLVCSEKRLSCDSEVEIATTSSASDDDDLNFISKNVEPISKVFSLWEQSFPKRAKYLKEPLDTVFEKFPALKCQYGLELVRSYMIIINFVTLDQDCEVLLCLSTLFSPTTVKKGSTGSYRPTRVEVQESFFFHVENFGELEQKIEHIRSKLEKYKLPFQPVGVVVGAVGSKQFEYYIVLNEVQYKVDGGPVRCLELLYKIYHGMNLEYPVESKQVWEFLQEMVFKTKLTTKSSGTSSVITDITYHLSKSDN</sequence>
<dbReference type="Gene3D" id="3.30.420.10">
    <property type="entry name" value="Ribonuclease H-like superfamily/Ribonuclease H"/>
    <property type="match status" value="1"/>
</dbReference>
<reference evidence="1 2" key="1">
    <citation type="journal article" date="2018" name="Elife">
        <title>Firefly genomes illuminate parallel origins of bioluminescence in beetles.</title>
        <authorList>
            <person name="Fallon T.R."/>
            <person name="Lower S.E."/>
            <person name="Chang C.H."/>
            <person name="Bessho-Uehara M."/>
            <person name="Martin G.J."/>
            <person name="Bewick A.J."/>
            <person name="Behringer M."/>
            <person name="Debat H.J."/>
            <person name="Wong I."/>
            <person name="Day J.C."/>
            <person name="Suvorov A."/>
            <person name="Silva C.J."/>
            <person name="Stanger-Hall K.F."/>
            <person name="Hall D.W."/>
            <person name="Schmitz R.J."/>
            <person name="Nelson D.R."/>
            <person name="Lewis S.M."/>
            <person name="Shigenobu S."/>
            <person name="Bybee S.M."/>
            <person name="Larracuente A.M."/>
            <person name="Oba Y."/>
            <person name="Weng J.K."/>
        </authorList>
    </citation>
    <scope>NUCLEOTIDE SEQUENCE [LARGE SCALE GENOMIC DNA]</scope>
    <source>
        <strain evidence="1">1611_PpyrPB1</strain>
        <tissue evidence="1">Whole body</tissue>
    </source>
</reference>
<accession>A0A5N3ZZT3</accession>
<evidence type="ECO:0008006" key="3">
    <source>
        <dbReference type="Google" id="ProtNLM"/>
    </source>
</evidence>
<protein>
    <recommendedName>
        <fullName evidence="3">DNA-directed DNA polymerase</fullName>
    </recommendedName>
</protein>
<dbReference type="PANTHER" id="PTHR31511:SF12">
    <property type="entry name" value="RHO TERMINATION FACTOR N-TERMINAL DOMAIN-CONTAINING PROTEIN"/>
    <property type="match status" value="1"/>
</dbReference>
<dbReference type="GO" id="GO:0003676">
    <property type="term" value="F:nucleic acid binding"/>
    <property type="evidence" value="ECO:0007669"/>
    <property type="project" value="InterPro"/>
</dbReference>
<dbReference type="SUPFAM" id="SSF53098">
    <property type="entry name" value="Ribonuclease H-like"/>
    <property type="match status" value="1"/>
</dbReference>
<keyword evidence="2" id="KW-1185">Reference proteome</keyword>
<dbReference type="GO" id="GO:0042575">
    <property type="term" value="C:DNA polymerase complex"/>
    <property type="evidence" value="ECO:0007669"/>
    <property type="project" value="UniProtKB-ARBA"/>
</dbReference>
<name>A0A5N3ZZT3_PHOPY</name>
<evidence type="ECO:0000313" key="2">
    <source>
        <dbReference type="Proteomes" id="UP000327044"/>
    </source>
</evidence>
<gene>
    <name evidence="1" type="ORF">PPYR_15022</name>
</gene>
<dbReference type="Proteomes" id="UP000327044">
    <property type="component" value="Unassembled WGS sequence"/>
</dbReference>
<dbReference type="InParanoid" id="A0A5N3ZZT3"/>
<dbReference type="GO" id="GO:0071897">
    <property type="term" value="P:DNA biosynthetic process"/>
    <property type="evidence" value="ECO:0007669"/>
    <property type="project" value="UniProtKB-ARBA"/>
</dbReference>
<dbReference type="AlphaFoldDB" id="A0A5N3ZZT3"/>
<organism evidence="1 2">
    <name type="scientific">Photinus pyralis</name>
    <name type="common">Common eastern firefly</name>
    <name type="synonym">Lampyris pyralis</name>
    <dbReference type="NCBI Taxonomy" id="7054"/>
    <lineage>
        <taxon>Eukaryota</taxon>
        <taxon>Metazoa</taxon>
        <taxon>Ecdysozoa</taxon>
        <taxon>Arthropoda</taxon>
        <taxon>Hexapoda</taxon>
        <taxon>Insecta</taxon>
        <taxon>Pterygota</taxon>
        <taxon>Neoptera</taxon>
        <taxon>Endopterygota</taxon>
        <taxon>Coleoptera</taxon>
        <taxon>Polyphaga</taxon>
        <taxon>Elateriformia</taxon>
        <taxon>Elateroidea</taxon>
        <taxon>Lampyridae</taxon>
        <taxon>Lampyrinae</taxon>
        <taxon>Photinus</taxon>
    </lineage>
</organism>
<dbReference type="SUPFAM" id="SSF56672">
    <property type="entry name" value="DNA/RNA polymerases"/>
    <property type="match status" value="1"/>
</dbReference>
<proteinExistence type="predicted"/>
<dbReference type="EMBL" id="VVIM01001107">
    <property type="protein sequence ID" value="KAB0790572.1"/>
    <property type="molecule type" value="Genomic_DNA"/>
</dbReference>
<dbReference type="PANTHER" id="PTHR31511">
    <property type="entry name" value="PROTEIN CBG23764"/>
    <property type="match status" value="1"/>
</dbReference>
<evidence type="ECO:0000313" key="1">
    <source>
        <dbReference type="EMBL" id="KAB0790572.1"/>
    </source>
</evidence>
<dbReference type="InterPro" id="IPR043502">
    <property type="entry name" value="DNA/RNA_pol_sf"/>
</dbReference>